<keyword evidence="4" id="KW-1185">Reference proteome</keyword>
<sequence length="346" mass="40363">MIDNSILKDKAKSLPENPGVYLMKDSLQNIIYVGKAKNLKNRVRSYFYNLSQRSSKIEKLLLNIRDFEFYVTDTELDALLLECKLIRDLKPPYNTLLKNPNVYSYIKIDYSREFPTLEATLEKEDKNSIYFGPYNSFNATTNLINIIKDIYPIIRCEKSYLNKRICLNYAINPCKSICDKCLSPEEYKTNIEEVQSILKGDTGPILMKLNKSMGKAAEDLNFEEASKIRDNIKLIYHIKSINEVIEESLKNKLLIAVQDIDDSTSKVFIIKGNKLIFDKKIDKESINEGKLRKYALEQIEKKDVLKEELKEICKEDLDEQHIIYSYIKNKKNNMHYIEICLDEGKE</sequence>
<name>A0ABS6F2Y1_9CLOT</name>
<protein>
    <submittedName>
        <fullName evidence="3">GIY-YIG nuclease family protein</fullName>
    </submittedName>
</protein>
<dbReference type="PANTHER" id="PTHR30562">
    <property type="entry name" value="UVRC/OXIDOREDUCTASE"/>
    <property type="match status" value="1"/>
</dbReference>
<dbReference type="InterPro" id="IPR050066">
    <property type="entry name" value="UvrABC_protein_C"/>
</dbReference>
<dbReference type="PROSITE" id="PS50151">
    <property type="entry name" value="UVR"/>
    <property type="match status" value="1"/>
</dbReference>
<dbReference type="SMART" id="SM00465">
    <property type="entry name" value="GIYc"/>
    <property type="match status" value="1"/>
</dbReference>
<dbReference type="InterPro" id="IPR047296">
    <property type="entry name" value="GIY-YIG_UvrC_Cho"/>
</dbReference>
<feature type="domain" description="UVR" evidence="1">
    <location>
        <begin position="203"/>
        <end position="238"/>
    </location>
</feature>
<dbReference type="PROSITE" id="PS50164">
    <property type="entry name" value="GIY_YIG"/>
    <property type="match status" value="1"/>
</dbReference>
<evidence type="ECO:0000259" key="1">
    <source>
        <dbReference type="PROSITE" id="PS50151"/>
    </source>
</evidence>
<feature type="domain" description="GIY-YIG" evidence="2">
    <location>
        <begin position="16"/>
        <end position="95"/>
    </location>
</feature>
<dbReference type="EMBL" id="JAHLQL010000002">
    <property type="protein sequence ID" value="MBU5591968.1"/>
    <property type="molecule type" value="Genomic_DNA"/>
</dbReference>
<dbReference type="PANTHER" id="PTHR30562:SF1">
    <property type="entry name" value="UVRABC SYSTEM PROTEIN C"/>
    <property type="match status" value="1"/>
</dbReference>
<dbReference type="InterPro" id="IPR001943">
    <property type="entry name" value="UVR_dom"/>
</dbReference>
<accession>A0ABS6F2Y1</accession>
<dbReference type="Pfam" id="PF01541">
    <property type="entry name" value="GIY-YIG"/>
    <property type="match status" value="1"/>
</dbReference>
<reference evidence="3 4" key="1">
    <citation type="submission" date="2021-06" db="EMBL/GenBank/DDBJ databases">
        <authorList>
            <person name="Sun Q."/>
            <person name="Li D."/>
        </authorList>
    </citation>
    <scope>NUCLEOTIDE SEQUENCE [LARGE SCALE GENOMIC DNA]</scope>
    <source>
        <strain evidence="3 4">MSJ-4</strain>
    </source>
</reference>
<dbReference type="CDD" id="cd10434">
    <property type="entry name" value="GIY-YIG_UvrC_Cho"/>
    <property type="match status" value="1"/>
</dbReference>
<organism evidence="3 4">
    <name type="scientific">Clostridium simiarum</name>
    <dbReference type="NCBI Taxonomy" id="2841506"/>
    <lineage>
        <taxon>Bacteria</taxon>
        <taxon>Bacillati</taxon>
        <taxon>Bacillota</taxon>
        <taxon>Clostridia</taxon>
        <taxon>Eubacteriales</taxon>
        <taxon>Clostridiaceae</taxon>
        <taxon>Clostridium</taxon>
    </lineage>
</organism>
<comment type="caution">
    <text evidence="3">The sequence shown here is derived from an EMBL/GenBank/DDBJ whole genome shotgun (WGS) entry which is preliminary data.</text>
</comment>
<proteinExistence type="predicted"/>
<dbReference type="Pfam" id="PF02151">
    <property type="entry name" value="UVR"/>
    <property type="match status" value="1"/>
</dbReference>
<dbReference type="InterPro" id="IPR000305">
    <property type="entry name" value="GIY-YIG_endonuc"/>
</dbReference>
<dbReference type="RefSeq" id="WP_216456871.1">
    <property type="nucleotide sequence ID" value="NZ_JAHLQL010000002.1"/>
</dbReference>
<evidence type="ECO:0000259" key="2">
    <source>
        <dbReference type="PROSITE" id="PS50164"/>
    </source>
</evidence>
<evidence type="ECO:0000313" key="3">
    <source>
        <dbReference type="EMBL" id="MBU5591968.1"/>
    </source>
</evidence>
<dbReference type="Proteomes" id="UP000736583">
    <property type="component" value="Unassembled WGS sequence"/>
</dbReference>
<evidence type="ECO:0000313" key="4">
    <source>
        <dbReference type="Proteomes" id="UP000736583"/>
    </source>
</evidence>
<gene>
    <name evidence="3" type="ORF">KQI89_09325</name>
</gene>